<evidence type="ECO:0000313" key="1">
    <source>
        <dbReference type="EMBL" id="TFK95018.1"/>
    </source>
</evidence>
<sequence length="551" mass="61674">MITREQFFRAAQTIAVPVLLGLAARYIWGDQLQEQTPPSLYLPLLADIDFAPRKLPVTYRAYIPEFDTYERVSTLPNATAEEIPDVTAVVLNWSRFPNVMLITSLLCAPWLNGTIAEVFIWNNNPRKLTYEDMKNTGCPKSKLRIHNAPANTLFQGRFMACAQANSPYCFIQDDDYLIRSEIIQALRARITTPGASRAIHLLPPHEHLSTTLREIHVPRPDESHISDIHTSFAWLGHGTMMHRSEAQSFLNIMRYVKATPDEFKMADNFFAILKNKVPEVWFDQGFELGGGQAFTVGSEGDERNKNYTLRATRYLESLAHCGRASCGDPAANGHPQHKIPYVKVDVAQSPNPIPWTRTACRGAACLLETNIRTLSDAVSHTASNVTDMLALETRNVGLLGDAGKANYLEHALSSAVDMQPGTVFRSLTHAAQGDIITLDLLTDISVVREWTAVELVWLVDSPTENVLKSCTFEWSPDNTTWNIVSHPLSCYDTDQEATVDGAQVPLRECSVQMLLGLGALHLRATGRYFRARLVKDRTDLWIVSEVWLRGI</sequence>
<accession>A0A5C3Q474</accession>
<dbReference type="Proteomes" id="UP000308197">
    <property type="component" value="Unassembled WGS sequence"/>
</dbReference>
<name>A0A5C3Q474_9APHY</name>
<dbReference type="STRING" id="1314778.A0A5C3Q474"/>
<organism evidence="1 2">
    <name type="scientific">Polyporus arcularius HHB13444</name>
    <dbReference type="NCBI Taxonomy" id="1314778"/>
    <lineage>
        <taxon>Eukaryota</taxon>
        <taxon>Fungi</taxon>
        <taxon>Dikarya</taxon>
        <taxon>Basidiomycota</taxon>
        <taxon>Agaricomycotina</taxon>
        <taxon>Agaricomycetes</taxon>
        <taxon>Polyporales</taxon>
        <taxon>Polyporaceae</taxon>
        <taxon>Polyporus</taxon>
    </lineage>
</organism>
<dbReference type="AlphaFoldDB" id="A0A5C3Q474"/>
<protein>
    <submittedName>
        <fullName evidence="1">Uncharacterized protein</fullName>
    </submittedName>
</protein>
<dbReference type="SUPFAM" id="SSF53448">
    <property type="entry name" value="Nucleotide-diphospho-sugar transferases"/>
    <property type="match status" value="1"/>
</dbReference>
<dbReference type="EMBL" id="ML210963">
    <property type="protein sequence ID" value="TFK95018.1"/>
    <property type="molecule type" value="Genomic_DNA"/>
</dbReference>
<reference evidence="1 2" key="1">
    <citation type="journal article" date="2019" name="Nat. Ecol. Evol.">
        <title>Megaphylogeny resolves global patterns of mushroom evolution.</title>
        <authorList>
            <person name="Varga T."/>
            <person name="Krizsan K."/>
            <person name="Foldi C."/>
            <person name="Dima B."/>
            <person name="Sanchez-Garcia M."/>
            <person name="Sanchez-Ramirez S."/>
            <person name="Szollosi G.J."/>
            <person name="Szarkandi J.G."/>
            <person name="Papp V."/>
            <person name="Albert L."/>
            <person name="Andreopoulos W."/>
            <person name="Angelini C."/>
            <person name="Antonin V."/>
            <person name="Barry K.W."/>
            <person name="Bougher N.L."/>
            <person name="Buchanan P."/>
            <person name="Buyck B."/>
            <person name="Bense V."/>
            <person name="Catcheside P."/>
            <person name="Chovatia M."/>
            <person name="Cooper J."/>
            <person name="Damon W."/>
            <person name="Desjardin D."/>
            <person name="Finy P."/>
            <person name="Geml J."/>
            <person name="Haridas S."/>
            <person name="Hughes K."/>
            <person name="Justo A."/>
            <person name="Karasinski D."/>
            <person name="Kautmanova I."/>
            <person name="Kiss B."/>
            <person name="Kocsube S."/>
            <person name="Kotiranta H."/>
            <person name="LaButti K.M."/>
            <person name="Lechner B.E."/>
            <person name="Liimatainen K."/>
            <person name="Lipzen A."/>
            <person name="Lukacs Z."/>
            <person name="Mihaltcheva S."/>
            <person name="Morgado L.N."/>
            <person name="Niskanen T."/>
            <person name="Noordeloos M.E."/>
            <person name="Ohm R.A."/>
            <person name="Ortiz-Santana B."/>
            <person name="Ovrebo C."/>
            <person name="Racz N."/>
            <person name="Riley R."/>
            <person name="Savchenko A."/>
            <person name="Shiryaev A."/>
            <person name="Soop K."/>
            <person name="Spirin V."/>
            <person name="Szebenyi C."/>
            <person name="Tomsovsky M."/>
            <person name="Tulloss R.E."/>
            <person name="Uehling J."/>
            <person name="Grigoriev I.V."/>
            <person name="Vagvolgyi C."/>
            <person name="Papp T."/>
            <person name="Martin F.M."/>
            <person name="Miettinen O."/>
            <person name="Hibbett D.S."/>
            <person name="Nagy L.G."/>
        </authorList>
    </citation>
    <scope>NUCLEOTIDE SEQUENCE [LARGE SCALE GENOMIC DNA]</scope>
    <source>
        <strain evidence="1 2">HHB13444</strain>
    </source>
</reference>
<keyword evidence="2" id="KW-1185">Reference proteome</keyword>
<evidence type="ECO:0000313" key="2">
    <source>
        <dbReference type="Proteomes" id="UP000308197"/>
    </source>
</evidence>
<dbReference type="InterPro" id="IPR029044">
    <property type="entry name" value="Nucleotide-diphossugar_trans"/>
</dbReference>
<proteinExistence type="predicted"/>
<gene>
    <name evidence="1" type="ORF">K466DRAFT_508519</name>
</gene>
<dbReference type="InParanoid" id="A0A5C3Q474"/>